<organism evidence="2">
    <name type="scientific">Longilinea arvoryzae</name>
    <dbReference type="NCBI Taxonomy" id="360412"/>
    <lineage>
        <taxon>Bacteria</taxon>
        <taxon>Bacillati</taxon>
        <taxon>Chloroflexota</taxon>
        <taxon>Anaerolineae</taxon>
        <taxon>Anaerolineales</taxon>
        <taxon>Anaerolineaceae</taxon>
        <taxon>Longilinea</taxon>
    </lineage>
</organism>
<accession>A0A0S7BCI2</accession>
<proteinExistence type="predicted"/>
<feature type="transmembrane region" description="Helical" evidence="1">
    <location>
        <begin position="96"/>
        <end position="117"/>
    </location>
</feature>
<dbReference type="OrthoDB" id="163276at2"/>
<name>A0A0S7BCI2_9CHLR</name>
<keyword evidence="1" id="KW-1133">Transmembrane helix</keyword>
<dbReference type="STRING" id="360412.LARV_03160"/>
<evidence type="ECO:0000256" key="1">
    <source>
        <dbReference type="SAM" id="Phobius"/>
    </source>
</evidence>
<dbReference type="Proteomes" id="UP000055060">
    <property type="component" value="Unassembled WGS sequence"/>
</dbReference>
<dbReference type="AlphaFoldDB" id="A0A0S7BCI2"/>
<feature type="transmembrane region" description="Helical" evidence="1">
    <location>
        <begin position="178"/>
        <end position="207"/>
    </location>
</feature>
<reference evidence="2" key="1">
    <citation type="submission" date="2015-07" db="EMBL/GenBank/DDBJ databases">
        <title>Draft Genome Sequences of Anaerolinea thermolimosa IMO-1, Bellilinea caldifistulae GOMI-1, Leptolinea tardivitalis YMTK-2, Levilinea saccharolytica KIBI-1,Longilinea arvoryzae KOME-1, Previously Described as Members of the Anaerolineaceae (Chloroflexi).</title>
        <authorList>
            <person name="Sekiguchi Y."/>
            <person name="Ohashi A."/>
            <person name="Matsuura N."/>
            <person name="Tourlousse M.D."/>
        </authorList>
    </citation>
    <scope>NUCLEOTIDE SEQUENCE [LARGE SCALE GENOMIC DNA]</scope>
    <source>
        <strain evidence="2">KOME-1</strain>
    </source>
</reference>
<keyword evidence="1" id="KW-0472">Membrane</keyword>
<feature type="transmembrane region" description="Helical" evidence="1">
    <location>
        <begin position="6"/>
        <end position="25"/>
    </location>
</feature>
<dbReference type="EMBL" id="DF967972">
    <property type="protein sequence ID" value="GAP15374.1"/>
    <property type="molecule type" value="Genomic_DNA"/>
</dbReference>
<gene>
    <name evidence="2" type="ORF">LARV_03160</name>
</gene>
<keyword evidence="1" id="KW-0812">Transmembrane</keyword>
<feature type="transmembrane region" description="Helical" evidence="1">
    <location>
        <begin position="32"/>
        <end position="55"/>
    </location>
</feature>
<protein>
    <submittedName>
        <fullName evidence="2">Uncharacterized protein</fullName>
    </submittedName>
</protein>
<feature type="transmembrane region" description="Helical" evidence="1">
    <location>
        <begin position="137"/>
        <end position="158"/>
    </location>
</feature>
<feature type="transmembrane region" description="Helical" evidence="1">
    <location>
        <begin position="67"/>
        <end position="84"/>
    </location>
</feature>
<evidence type="ECO:0000313" key="3">
    <source>
        <dbReference type="Proteomes" id="UP000055060"/>
    </source>
</evidence>
<evidence type="ECO:0000313" key="2">
    <source>
        <dbReference type="EMBL" id="GAP15374.1"/>
    </source>
</evidence>
<dbReference type="RefSeq" id="WP_075074558.1">
    <property type="nucleotide sequence ID" value="NZ_DF967972.1"/>
</dbReference>
<sequence>METADLIWTIVGFVLTLLVLSYVLGDNPFFKLVSYLFVGIASGAVAVIAIYQVIWPKLILPVLSGNYLTLIPLLLSVLLICKLFPKVSFLGNISMAYLVGAGAAVAVGGAVMGTLVAQTSAMAAPFDLSSAAASGNPLSQIAEGVFILVGTLATLFYFQFSARVQANQTIQRSQFVEVVGKIGQGFIAITFGALLAGVFGSAIAALIERLAFLLTAFRF</sequence>
<keyword evidence="3" id="KW-1185">Reference proteome</keyword>